<keyword evidence="5 6" id="KW-0408">Iron</keyword>
<dbReference type="PIRSF" id="PIRSF002030">
    <property type="entry name" value="Globin_Protozoa/Cyanobacteria"/>
    <property type="match status" value="1"/>
</dbReference>
<comment type="similarity">
    <text evidence="1 6">Belongs to the truncated hemoglobin family. Group I subfamily.</text>
</comment>
<dbReference type="InterPro" id="IPR012292">
    <property type="entry name" value="Globin/Proto"/>
</dbReference>
<evidence type="ECO:0000256" key="2">
    <source>
        <dbReference type="ARBA" id="ARBA00022448"/>
    </source>
</evidence>
<dbReference type="InterPro" id="IPR016339">
    <property type="entry name" value="Hemoglobin_trunc_I"/>
</dbReference>
<gene>
    <name evidence="10" type="ORF">E2F46_00680</name>
</gene>
<reference evidence="10 11" key="1">
    <citation type="submission" date="2019-03" db="EMBL/GenBank/DDBJ databases">
        <title>Luteimonas zhaokaii sp.nov., isolated from the rectal contents of Plateau pika in Yushu, Qinghai Province, China.</title>
        <authorList>
            <person name="Zhang G."/>
        </authorList>
    </citation>
    <scope>NUCLEOTIDE SEQUENCE [LARGE SCALE GENOMIC DNA]</scope>
    <source>
        <strain evidence="10 11">B9</strain>
    </source>
</reference>
<dbReference type="GO" id="GO:0020037">
    <property type="term" value="F:heme binding"/>
    <property type="evidence" value="ECO:0007669"/>
    <property type="project" value="InterPro"/>
</dbReference>
<feature type="chain" id="PRO_5020666146" description="Group 1 truncated hemoglobin" evidence="9">
    <location>
        <begin position="19"/>
        <end position="145"/>
    </location>
</feature>
<evidence type="ECO:0000256" key="5">
    <source>
        <dbReference type="ARBA" id="ARBA00023004"/>
    </source>
</evidence>
<keyword evidence="2 6" id="KW-0813">Transport</keyword>
<dbReference type="Proteomes" id="UP000294796">
    <property type="component" value="Unassembled WGS sequence"/>
</dbReference>
<feature type="signal peptide" evidence="9">
    <location>
        <begin position="1"/>
        <end position="18"/>
    </location>
</feature>
<evidence type="ECO:0000313" key="10">
    <source>
        <dbReference type="EMBL" id="TDK28440.1"/>
    </source>
</evidence>
<dbReference type="Gene3D" id="1.10.490.10">
    <property type="entry name" value="Globins"/>
    <property type="match status" value="1"/>
</dbReference>
<name>A0A4R5U3Z5_9GAMM</name>
<evidence type="ECO:0000313" key="11">
    <source>
        <dbReference type="Proteomes" id="UP000294796"/>
    </source>
</evidence>
<dbReference type="InterPro" id="IPR009050">
    <property type="entry name" value="Globin-like_sf"/>
</dbReference>
<dbReference type="CDD" id="cd00454">
    <property type="entry name" value="TrHb1_N"/>
    <property type="match status" value="1"/>
</dbReference>
<sequence>MRLRLVILLTVLCCGACASAPQRSVYDDLGGQAGIEQLVEDLLVRVSDDPRIAPLFIGVDIVNLHSRLSEHLCAEAGGPCVYAGKNMVDAHAHVDINAAHFNALVENLVETMEARGVPRSAQNRLLARLAPMQRDVVGASRAGGR</sequence>
<organism evidence="10 11">
    <name type="scientific">Luteimonas aestuarii</name>
    <dbReference type="NCBI Taxonomy" id="453837"/>
    <lineage>
        <taxon>Bacteria</taxon>
        <taxon>Pseudomonadati</taxon>
        <taxon>Pseudomonadota</taxon>
        <taxon>Gammaproteobacteria</taxon>
        <taxon>Lysobacterales</taxon>
        <taxon>Lysobacteraceae</taxon>
        <taxon>Luteimonas</taxon>
    </lineage>
</organism>
<comment type="cofactor">
    <cofactor evidence="7">
        <name>heme</name>
        <dbReference type="ChEBI" id="CHEBI:30413"/>
    </cofactor>
    <text evidence="7">Binds 1 heme group per subunit.</text>
</comment>
<evidence type="ECO:0000256" key="6">
    <source>
        <dbReference type="PIRNR" id="PIRNR002030"/>
    </source>
</evidence>
<accession>A0A4R5U3Z5</accession>
<feature type="binding site" description="proximal binding residue" evidence="7">
    <location>
        <position position="91"/>
    </location>
    <ligand>
        <name>heme</name>
        <dbReference type="ChEBI" id="CHEBI:30413"/>
    </ligand>
    <ligandPart>
        <name>Fe</name>
        <dbReference type="ChEBI" id="CHEBI:18248"/>
    </ligandPart>
</feature>
<keyword evidence="4 6" id="KW-0479">Metal-binding</keyword>
<protein>
    <recommendedName>
        <fullName evidence="6">Group 1 truncated hemoglobin</fullName>
    </recommendedName>
</protein>
<dbReference type="InterPro" id="IPR001486">
    <property type="entry name" value="Hemoglobin_trunc"/>
</dbReference>
<dbReference type="SUPFAM" id="SSF46458">
    <property type="entry name" value="Globin-like"/>
    <property type="match status" value="1"/>
</dbReference>
<dbReference type="OrthoDB" id="9795814at2"/>
<evidence type="ECO:0000256" key="8">
    <source>
        <dbReference type="PIRSR" id="PIRSR601486-1"/>
    </source>
</evidence>
<keyword evidence="6" id="KW-0561">Oxygen transport</keyword>
<keyword evidence="3 6" id="KW-0349">Heme</keyword>
<evidence type="ECO:0000256" key="1">
    <source>
        <dbReference type="ARBA" id="ARBA00009660"/>
    </source>
</evidence>
<dbReference type="RefSeq" id="WP_133320262.1">
    <property type="nucleotide sequence ID" value="NZ_SMTF01000001.1"/>
</dbReference>
<feature type="binding site" description="distal binding residue" evidence="8">
    <location>
        <position position="91"/>
    </location>
    <ligand>
        <name>heme</name>
        <dbReference type="ChEBI" id="CHEBI:30413"/>
    </ligand>
    <ligandPart>
        <name>Fe</name>
        <dbReference type="ChEBI" id="CHEBI:18248"/>
    </ligandPart>
</feature>
<dbReference type="Pfam" id="PF01152">
    <property type="entry name" value="Bac_globin"/>
    <property type="match status" value="1"/>
</dbReference>
<dbReference type="GO" id="GO:0005344">
    <property type="term" value="F:oxygen carrier activity"/>
    <property type="evidence" value="ECO:0007669"/>
    <property type="project" value="UniProtKB-UniRule"/>
</dbReference>
<proteinExistence type="inferred from homology"/>
<evidence type="ECO:0000256" key="9">
    <source>
        <dbReference type="SAM" id="SignalP"/>
    </source>
</evidence>
<dbReference type="GO" id="GO:0019825">
    <property type="term" value="F:oxygen binding"/>
    <property type="evidence" value="ECO:0007669"/>
    <property type="project" value="InterPro"/>
</dbReference>
<comment type="caution">
    <text evidence="10">The sequence shown here is derived from an EMBL/GenBank/DDBJ whole genome shotgun (WGS) entry which is preliminary data.</text>
</comment>
<dbReference type="EMBL" id="SMTF01000001">
    <property type="protein sequence ID" value="TDK28440.1"/>
    <property type="molecule type" value="Genomic_DNA"/>
</dbReference>
<evidence type="ECO:0000256" key="4">
    <source>
        <dbReference type="ARBA" id="ARBA00022723"/>
    </source>
</evidence>
<keyword evidence="11" id="KW-1185">Reference proteome</keyword>
<evidence type="ECO:0000256" key="7">
    <source>
        <dbReference type="PIRSR" id="PIRSR002030-1"/>
    </source>
</evidence>
<evidence type="ECO:0000256" key="3">
    <source>
        <dbReference type="ARBA" id="ARBA00022617"/>
    </source>
</evidence>
<dbReference type="GO" id="GO:0046872">
    <property type="term" value="F:metal ion binding"/>
    <property type="evidence" value="ECO:0007669"/>
    <property type="project" value="UniProtKB-UniRule"/>
</dbReference>
<keyword evidence="9" id="KW-0732">Signal</keyword>
<dbReference type="AlphaFoldDB" id="A0A4R5U3Z5"/>